<feature type="domain" description="RecA family profile 2" evidence="3">
    <location>
        <begin position="159"/>
        <end position="185"/>
    </location>
</feature>
<gene>
    <name evidence="4" type="ORF">Nepgr_007059</name>
</gene>
<dbReference type="Proteomes" id="UP001279734">
    <property type="component" value="Unassembled WGS sequence"/>
</dbReference>
<dbReference type="GO" id="GO:0016567">
    <property type="term" value="P:protein ubiquitination"/>
    <property type="evidence" value="ECO:0007669"/>
    <property type="project" value="InterPro"/>
</dbReference>
<dbReference type="Pfam" id="PF00154">
    <property type="entry name" value="RecA_N"/>
    <property type="match status" value="1"/>
</dbReference>
<dbReference type="InterPro" id="IPR023400">
    <property type="entry name" value="RecA_C_sf"/>
</dbReference>
<dbReference type="InterPro" id="IPR020587">
    <property type="entry name" value="RecA_monomer-monomer_interface"/>
</dbReference>
<dbReference type="PANTHER" id="PTHR47358">
    <property type="entry name" value="E3 UBIQUITIN-PROTEIN LIGASE HOS1"/>
    <property type="match status" value="1"/>
</dbReference>
<evidence type="ECO:0000259" key="3">
    <source>
        <dbReference type="PROSITE" id="PS50163"/>
    </source>
</evidence>
<dbReference type="InterPro" id="IPR049428">
    <property type="entry name" value="RecA-like_N"/>
</dbReference>
<comment type="caution">
    <text evidence="4">The sequence shown here is derived from an EMBL/GenBank/DDBJ whole genome shotgun (WGS) entry which is preliminary data.</text>
</comment>
<dbReference type="Gene3D" id="3.30.250.10">
    <property type="entry name" value="RecA protein, C-terminal domain"/>
    <property type="match status" value="1"/>
</dbReference>
<protein>
    <recommendedName>
        <fullName evidence="3">RecA family profile 2 domain-containing protein</fullName>
    </recommendedName>
</protein>
<dbReference type="GO" id="GO:0003677">
    <property type="term" value="F:DNA binding"/>
    <property type="evidence" value="ECO:0007669"/>
    <property type="project" value="InterPro"/>
</dbReference>
<proteinExistence type="predicted"/>
<dbReference type="GO" id="GO:0006259">
    <property type="term" value="P:DNA metabolic process"/>
    <property type="evidence" value="ECO:0007669"/>
    <property type="project" value="InterPro"/>
</dbReference>
<evidence type="ECO:0000313" key="4">
    <source>
        <dbReference type="EMBL" id="GMH05219.1"/>
    </source>
</evidence>
<keyword evidence="2" id="KW-0067">ATP-binding</keyword>
<organism evidence="4 5">
    <name type="scientific">Nepenthes gracilis</name>
    <name type="common">Slender pitcher plant</name>
    <dbReference type="NCBI Taxonomy" id="150966"/>
    <lineage>
        <taxon>Eukaryota</taxon>
        <taxon>Viridiplantae</taxon>
        <taxon>Streptophyta</taxon>
        <taxon>Embryophyta</taxon>
        <taxon>Tracheophyta</taxon>
        <taxon>Spermatophyta</taxon>
        <taxon>Magnoliopsida</taxon>
        <taxon>eudicotyledons</taxon>
        <taxon>Gunneridae</taxon>
        <taxon>Pentapetalae</taxon>
        <taxon>Caryophyllales</taxon>
        <taxon>Nepenthaceae</taxon>
        <taxon>Nepenthes</taxon>
    </lineage>
</organism>
<dbReference type="EMBL" id="BSYO01000005">
    <property type="protein sequence ID" value="GMH05219.1"/>
    <property type="molecule type" value="Genomic_DNA"/>
</dbReference>
<dbReference type="InterPro" id="IPR044718">
    <property type="entry name" value="HOS1"/>
</dbReference>
<dbReference type="GO" id="GO:0005524">
    <property type="term" value="F:ATP binding"/>
    <property type="evidence" value="ECO:0007669"/>
    <property type="project" value="UniProtKB-KW"/>
</dbReference>
<name>A0AAD3XHZ9_NEPGR</name>
<evidence type="ECO:0000313" key="5">
    <source>
        <dbReference type="Proteomes" id="UP001279734"/>
    </source>
</evidence>
<keyword evidence="1" id="KW-0547">Nucleotide-binding</keyword>
<dbReference type="GO" id="GO:0004842">
    <property type="term" value="F:ubiquitin-protein transferase activity"/>
    <property type="evidence" value="ECO:0007669"/>
    <property type="project" value="InterPro"/>
</dbReference>
<dbReference type="InterPro" id="IPR049261">
    <property type="entry name" value="RecA-like_C"/>
</dbReference>
<dbReference type="SUPFAM" id="SSF54752">
    <property type="entry name" value="RecA protein, C-terminal domain"/>
    <property type="match status" value="1"/>
</dbReference>
<reference evidence="4" key="1">
    <citation type="submission" date="2023-05" db="EMBL/GenBank/DDBJ databases">
        <title>Nepenthes gracilis genome sequencing.</title>
        <authorList>
            <person name="Fukushima K."/>
        </authorList>
    </citation>
    <scope>NUCLEOTIDE SEQUENCE</scope>
    <source>
        <strain evidence="4">SING2019-196</strain>
    </source>
</reference>
<dbReference type="PROSITE" id="PS50163">
    <property type="entry name" value="RECA_3"/>
    <property type="match status" value="1"/>
</dbReference>
<evidence type="ECO:0000256" key="2">
    <source>
        <dbReference type="ARBA" id="ARBA00022840"/>
    </source>
</evidence>
<dbReference type="Pfam" id="PF21096">
    <property type="entry name" value="RecA_C"/>
    <property type="match status" value="1"/>
</dbReference>
<dbReference type="PANTHER" id="PTHR47358:SF2">
    <property type="entry name" value="E3 UBIQUITIN-PROTEIN LIGASE HOS1"/>
    <property type="match status" value="1"/>
</dbReference>
<accession>A0AAD3XHZ9</accession>
<keyword evidence="5" id="KW-1185">Reference proteome</keyword>
<dbReference type="GO" id="GO:0008094">
    <property type="term" value="F:ATP-dependent activity, acting on DNA"/>
    <property type="evidence" value="ECO:0007669"/>
    <property type="project" value="InterPro"/>
</dbReference>
<evidence type="ECO:0000256" key="1">
    <source>
        <dbReference type="ARBA" id="ARBA00022741"/>
    </source>
</evidence>
<sequence length="327" mass="37014">MKTTLIQIIAQVVSITAPAATDSPSNFLHLLPSPLPQKQIHRLDEGEIVLWESTNAKVDHYRAIKDLWSCSCPAHNVLNSYGHAFLCGESSQRYDICFICRIPLPHIGNRLLLLEYFRRQNRKVVARALFLLRGVEEPDGKITYTVVLDGLCKISCKIGVYYGNLEVTSGGIALKFFASLCLEIRPMGKDKSVNGDEDIEATGSWYSYGDQKLGQGRDRVLRYLRENHPLCDEIEKDKLLIGVQRFKRSLSSSNRYCHCGLLEWIAHLLCGCVKSRLISSHPYLVRNLPPRFPSLSVAGIWFNHSFEVISGWHPCDTMFDSEGNSWI</sequence>
<dbReference type="AlphaFoldDB" id="A0AAD3XHZ9"/>